<evidence type="ECO:0000256" key="1">
    <source>
        <dbReference type="ARBA" id="ARBA00006484"/>
    </source>
</evidence>
<protein>
    <recommendedName>
        <fullName evidence="2">3-oxoacyl-[acyl-carrier-protein] reductase</fullName>
        <ecNumber evidence="2">1.1.1.100</ecNumber>
    </recommendedName>
</protein>
<name>L1JTF3_GUITC</name>
<dbReference type="Gene3D" id="3.40.50.720">
    <property type="entry name" value="NAD(P)-binding Rossmann-like Domain"/>
    <property type="match status" value="1"/>
</dbReference>
<dbReference type="GO" id="GO:0032787">
    <property type="term" value="P:monocarboxylic acid metabolic process"/>
    <property type="evidence" value="ECO:0007669"/>
    <property type="project" value="UniProtKB-ARBA"/>
</dbReference>
<evidence type="ECO:0000256" key="4">
    <source>
        <dbReference type="RuleBase" id="RU000363"/>
    </source>
</evidence>
<evidence type="ECO:0000256" key="2">
    <source>
        <dbReference type="ARBA" id="ARBA00012948"/>
    </source>
</evidence>
<comment type="similarity">
    <text evidence="1 4">Belongs to the short-chain dehydrogenases/reductases (SDR) family.</text>
</comment>
<dbReference type="PRINTS" id="PR00081">
    <property type="entry name" value="GDHRDH"/>
</dbReference>
<feature type="domain" description="Ketoreductase" evidence="5">
    <location>
        <begin position="5"/>
        <end position="185"/>
    </location>
</feature>
<dbReference type="PANTHER" id="PTHR42879">
    <property type="entry name" value="3-OXOACYL-(ACYL-CARRIER-PROTEIN) REDUCTASE"/>
    <property type="match status" value="1"/>
</dbReference>
<accession>L1JTF3</accession>
<dbReference type="OMA" id="ITVMEGW"/>
<dbReference type="EC" id="1.1.1.100" evidence="2"/>
<sequence>MLSGKVAVVTGSGRGIGAATARLLAAQRARVVVNDIRPEVAEDVASSIRNQGGTAISVAGNVMEPEFPMKILSKANSEFGSVDILVNNAGFTWDGMIQNMTDEQWDVIINVHVSSPFRMIRAAAPYMRDLGKKELQAGEAPKDRSIVNISSTSGLHGNVGQANYAAAKMGVIGLTKTVAKEWGPFGVRCNAVAYGWISTRLTRSTEQGEVVEGLNQTVTQGIPPHDPEKLRQAVPLARIGTDEEAAGGVMMLVSPWASYITGHTLEVTGGFGI</sequence>
<dbReference type="PROSITE" id="PS00061">
    <property type="entry name" value="ADH_SHORT"/>
    <property type="match status" value="1"/>
</dbReference>
<dbReference type="PANTHER" id="PTHR42879:SF2">
    <property type="entry name" value="3-OXOACYL-[ACYL-CARRIER-PROTEIN] REDUCTASE FABG"/>
    <property type="match status" value="1"/>
</dbReference>
<dbReference type="InterPro" id="IPR020904">
    <property type="entry name" value="Sc_DH/Rdtase_CS"/>
</dbReference>
<dbReference type="HOGENOM" id="CLU_010194_1_3_1"/>
<evidence type="ECO:0000313" key="8">
    <source>
        <dbReference type="Proteomes" id="UP000011087"/>
    </source>
</evidence>
<dbReference type="OrthoDB" id="3592703at2759"/>
<dbReference type="eggNOG" id="KOG1200">
    <property type="taxonomic scope" value="Eukaryota"/>
</dbReference>
<dbReference type="EMBL" id="JH992974">
    <property type="protein sequence ID" value="EKX51826.1"/>
    <property type="molecule type" value="Genomic_DNA"/>
</dbReference>
<evidence type="ECO:0000313" key="6">
    <source>
        <dbReference type="EMBL" id="EKX51826.1"/>
    </source>
</evidence>
<dbReference type="InterPro" id="IPR050259">
    <property type="entry name" value="SDR"/>
</dbReference>
<dbReference type="KEGG" id="gtt:GUITHDRAFT_65721"/>
<dbReference type="GeneID" id="17308611"/>
<dbReference type="SMART" id="SM00822">
    <property type="entry name" value="PKS_KR"/>
    <property type="match status" value="1"/>
</dbReference>
<dbReference type="SUPFAM" id="SSF51735">
    <property type="entry name" value="NAD(P)-binding Rossmann-fold domains"/>
    <property type="match status" value="1"/>
</dbReference>
<dbReference type="AlphaFoldDB" id="L1JTF3"/>
<dbReference type="PRINTS" id="PR00080">
    <property type="entry name" value="SDRFAMILY"/>
</dbReference>
<dbReference type="EnsemblProtists" id="EKX51826">
    <property type="protein sequence ID" value="EKX51826"/>
    <property type="gene ID" value="GUITHDRAFT_65721"/>
</dbReference>
<comment type="catalytic activity">
    <reaction evidence="3">
        <text>a (3R)-hydroxyacyl-[ACP] + NADP(+) = a 3-oxoacyl-[ACP] + NADPH + H(+)</text>
        <dbReference type="Rhea" id="RHEA:17397"/>
        <dbReference type="Rhea" id="RHEA-COMP:9916"/>
        <dbReference type="Rhea" id="RHEA-COMP:9945"/>
        <dbReference type="ChEBI" id="CHEBI:15378"/>
        <dbReference type="ChEBI" id="CHEBI:57783"/>
        <dbReference type="ChEBI" id="CHEBI:58349"/>
        <dbReference type="ChEBI" id="CHEBI:78776"/>
        <dbReference type="ChEBI" id="CHEBI:78827"/>
        <dbReference type="EC" id="1.1.1.100"/>
    </reaction>
</comment>
<proteinExistence type="inferred from homology"/>
<keyword evidence="8" id="KW-1185">Reference proteome</keyword>
<dbReference type="InterPro" id="IPR036291">
    <property type="entry name" value="NAD(P)-bd_dom_sf"/>
</dbReference>
<reference evidence="7" key="3">
    <citation type="submission" date="2016-03" db="UniProtKB">
        <authorList>
            <consortium name="EnsemblProtists"/>
        </authorList>
    </citation>
    <scope>IDENTIFICATION</scope>
</reference>
<evidence type="ECO:0000259" key="5">
    <source>
        <dbReference type="SMART" id="SM00822"/>
    </source>
</evidence>
<reference evidence="6 8" key="1">
    <citation type="journal article" date="2012" name="Nature">
        <title>Algal genomes reveal evolutionary mosaicism and the fate of nucleomorphs.</title>
        <authorList>
            <consortium name="DOE Joint Genome Institute"/>
            <person name="Curtis B.A."/>
            <person name="Tanifuji G."/>
            <person name="Burki F."/>
            <person name="Gruber A."/>
            <person name="Irimia M."/>
            <person name="Maruyama S."/>
            <person name="Arias M.C."/>
            <person name="Ball S.G."/>
            <person name="Gile G.H."/>
            <person name="Hirakawa Y."/>
            <person name="Hopkins J.F."/>
            <person name="Kuo A."/>
            <person name="Rensing S.A."/>
            <person name="Schmutz J."/>
            <person name="Symeonidi A."/>
            <person name="Elias M."/>
            <person name="Eveleigh R.J."/>
            <person name="Herman E.K."/>
            <person name="Klute M.J."/>
            <person name="Nakayama T."/>
            <person name="Obornik M."/>
            <person name="Reyes-Prieto A."/>
            <person name="Armbrust E.V."/>
            <person name="Aves S.J."/>
            <person name="Beiko R.G."/>
            <person name="Coutinho P."/>
            <person name="Dacks J.B."/>
            <person name="Durnford D.G."/>
            <person name="Fast N.M."/>
            <person name="Green B.R."/>
            <person name="Grisdale C.J."/>
            <person name="Hempel F."/>
            <person name="Henrissat B."/>
            <person name="Hoppner M.P."/>
            <person name="Ishida K."/>
            <person name="Kim E."/>
            <person name="Koreny L."/>
            <person name="Kroth P.G."/>
            <person name="Liu Y."/>
            <person name="Malik S.B."/>
            <person name="Maier U.G."/>
            <person name="McRose D."/>
            <person name="Mock T."/>
            <person name="Neilson J.A."/>
            <person name="Onodera N.T."/>
            <person name="Poole A.M."/>
            <person name="Pritham E.J."/>
            <person name="Richards T.A."/>
            <person name="Rocap G."/>
            <person name="Roy S.W."/>
            <person name="Sarai C."/>
            <person name="Schaack S."/>
            <person name="Shirato S."/>
            <person name="Slamovits C.H."/>
            <person name="Spencer D.F."/>
            <person name="Suzuki S."/>
            <person name="Worden A.Z."/>
            <person name="Zauner S."/>
            <person name="Barry K."/>
            <person name="Bell C."/>
            <person name="Bharti A.K."/>
            <person name="Crow J.A."/>
            <person name="Grimwood J."/>
            <person name="Kramer R."/>
            <person name="Lindquist E."/>
            <person name="Lucas S."/>
            <person name="Salamov A."/>
            <person name="McFadden G.I."/>
            <person name="Lane C.E."/>
            <person name="Keeling P.J."/>
            <person name="Gray M.W."/>
            <person name="Grigoriev I.V."/>
            <person name="Archibald J.M."/>
        </authorList>
    </citation>
    <scope>NUCLEOTIDE SEQUENCE</scope>
    <source>
        <strain evidence="6 8">CCMP2712</strain>
    </source>
</reference>
<dbReference type="FunFam" id="3.40.50.720:FF:000084">
    <property type="entry name" value="Short-chain dehydrogenase reductase"/>
    <property type="match status" value="1"/>
</dbReference>
<organism evidence="6">
    <name type="scientific">Guillardia theta (strain CCMP2712)</name>
    <name type="common">Cryptophyte</name>
    <dbReference type="NCBI Taxonomy" id="905079"/>
    <lineage>
        <taxon>Eukaryota</taxon>
        <taxon>Cryptophyceae</taxon>
        <taxon>Pyrenomonadales</taxon>
        <taxon>Geminigeraceae</taxon>
        <taxon>Guillardia</taxon>
    </lineage>
</organism>
<dbReference type="RefSeq" id="XP_005838806.1">
    <property type="nucleotide sequence ID" value="XM_005838749.1"/>
</dbReference>
<gene>
    <name evidence="6" type="ORF">GUITHDRAFT_65721</name>
</gene>
<dbReference type="Proteomes" id="UP000011087">
    <property type="component" value="Unassembled WGS sequence"/>
</dbReference>
<dbReference type="GO" id="GO:0004316">
    <property type="term" value="F:3-oxoacyl-[acyl-carrier-protein] reductase (NADPH) activity"/>
    <property type="evidence" value="ECO:0007669"/>
    <property type="project" value="UniProtKB-EC"/>
</dbReference>
<evidence type="ECO:0000313" key="7">
    <source>
        <dbReference type="EnsemblProtists" id="EKX51826"/>
    </source>
</evidence>
<dbReference type="InterPro" id="IPR002347">
    <property type="entry name" value="SDR_fam"/>
</dbReference>
<evidence type="ECO:0000256" key="3">
    <source>
        <dbReference type="ARBA" id="ARBA00048508"/>
    </source>
</evidence>
<dbReference type="Pfam" id="PF00106">
    <property type="entry name" value="adh_short"/>
    <property type="match status" value="1"/>
</dbReference>
<dbReference type="STRING" id="905079.L1JTF3"/>
<reference evidence="8" key="2">
    <citation type="submission" date="2012-11" db="EMBL/GenBank/DDBJ databases">
        <authorList>
            <person name="Kuo A."/>
            <person name="Curtis B.A."/>
            <person name="Tanifuji G."/>
            <person name="Burki F."/>
            <person name="Gruber A."/>
            <person name="Irimia M."/>
            <person name="Maruyama S."/>
            <person name="Arias M.C."/>
            <person name="Ball S.G."/>
            <person name="Gile G.H."/>
            <person name="Hirakawa Y."/>
            <person name="Hopkins J.F."/>
            <person name="Rensing S.A."/>
            <person name="Schmutz J."/>
            <person name="Symeonidi A."/>
            <person name="Elias M."/>
            <person name="Eveleigh R.J."/>
            <person name="Herman E.K."/>
            <person name="Klute M.J."/>
            <person name="Nakayama T."/>
            <person name="Obornik M."/>
            <person name="Reyes-Prieto A."/>
            <person name="Armbrust E.V."/>
            <person name="Aves S.J."/>
            <person name="Beiko R.G."/>
            <person name="Coutinho P."/>
            <person name="Dacks J.B."/>
            <person name="Durnford D.G."/>
            <person name="Fast N.M."/>
            <person name="Green B.R."/>
            <person name="Grisdale C."/>
            <person name="Hempe F."/>
            <person name="Henrissat B."/>
            <person name="Hoppner M.P."/>
            <person name="Ishida K.-I."/>
            <person name="Kim E."/>
            <person name="Koreny L."/>
            <person name="Kroth P.G."/>
            <person name="Liu Y."/>
            <person name="Malik S.-B."/>
            <person name="Maier U.G."/>
            <person name="McRose D."/>
            <person name="Mock T."/>
            <person name="Neilson J.A."/>
            <person name="Onodera N.T."/>
            <person name="Poole A.M."/>
            <person name="Pritham E.J."/>
            <person name="Richards T.A."/>
            <person name="Rocap G."/>
            <person name="Roy S.W."/>
            <person name="Sarai C."/>
            <person name="Schaack S."/>
            <person name="Shirato S."/>
            <person name="Slamovits C.H."/>
            <person name="Spencer D.F."/>
            <person name="Suzuki S."/>
            <person name="Worden A.Z."/>
            <person name="Zauner S."/>
            <person name="Barry K."/>
            <person name="Bell C."/>
            <person name="Bharti A.K."/>
            <person name="Crow J.A."/>
            <person name="Grimwood J."/>
            <person name="Kramer R."/>
            <person name="Lindquist E."/>
            <person name="Lucas S."/>
            <person name="Salamov A."/>
            <person name="McFadden G.I."/>
            <person name="Lane C.E."/>
            <person name="Keeling P.J."/>
            <person name="Gray M.W."/>
            <person name="Grigoriev I.V."/>
            <person name="Archibald J.M."/>
        </authorList>
    </citation>
    <scope>NUCLEOTIDE SEQUENCE</scope>
    <source>
        <strain evidence="8">CCMP2712</strain>
    </source>
</reference>
<dbReference type="PaxDb" id="55529-EKX51826"/>
<dbReference type="InterPro" id="IPR057326">
    <property type="entry name" value="KR_dom"/>
</dbReference>